<dbReference type="PROSITE" id="PS50263">
    <property type="entry name" value="CN_HYDROLASE"/>
    <property type="match status" value="1"/>
</dbReference>
<dbReference type="Proteomes" id="UP000278475">
    <property type="component" value="Unassembled WGS sequence"/>
</dbReference>
<accession>A0A497ERZ5</accession>
<evidence type="ECO:0000313" key="3">
    <source>
        <dbReference type="Proteomes" id="UP000278475"/>
    </source>
</evidence>
<dbReference type="AlphaFoldDB" id="A0A497ERZ5"/>
<reference evidence="2 3" key="1">
    <citation type="submission" date="2018-06" db="EMBL/GenBank/DDBJ databases">
        <title>Extensive metabolic versatility and redundancy in microbially diverse, dynamic hydrothermal sediments.</title>
        <authorList>
            <person name="Dombrowski N."/>
            <person name="Teske A."/>
            <person name="Baker B.J."/>
        </authorList>
    </citation>
    <scope>NUCLEOTIDE SEQUENCE [LARGE SCALE GENOMIC DNA]</scope>
    <source>
        <strain evidence="2">B66_G16</strain>
    </source>
</reference>
<dbReference type="InterPro" id="IPR003010">
    <property type="entry name" value="C-N_Hydrolase"/>
</dbReference>
<dbReference type="PANTHER" id="PTHR23088">
    <property type="entry name" value="NITRILASE-RELATED"/>
    <property type="match status" value="1"/>
</dbReference>
<proteinExistence type="predicted"/>
<dbReference type="EMBL" id="QMQV01000015">
    <property type="protein sequence ID" value="RLE50007.1"/>
    <property type="molecule type" value="Genomic_DNA"/>
</dbReference>
<dbReference type="Pfam" id="PF00795">
    <property type="entry name" value="CN_hydrolase"/>
    <property type="match status" value="1"/>
</dbReference>
<feature type="domain" description="CN hydrolase" evidence="1">
    <location>
        <begin position="1"/>
        <end position="234"/>
    </location>
</feature>
<name>A0A497ERZ5_9CREN</name>
<dbReference type="Gene3D" id="3.60.110.10">
    <property type="entry name" value="Carbon-nitrogen hydrolase"/>
    <property type="match status" value="1"/>
</dbReference>
<protein>
    <recommendedName>
        <fullName evidence="1">CN hydrolase domain-containing protein</fullName>
    </recommendedName>
</protein>
<comment type="caution">
    <text evidence="2">The sequence shown here is derived from an EMBL/GenBank/DDBJ whole genome shotgun (WGS) entry which is preliminary data.</text>
</comment>
<dbReference type="CDD" id="cd07197">
    <property type="entry name" value="nitrilase"/>
    <property type="match status" value="1"/>
</dbReference>
<dbReference type="InterPro" id="IPR036526">
    <property type="entry name" value="C-N_Hydrolase_sf"/>
</dbReference>
<evidence type="ECO:0000259" key="1">
    <source>
        <dbReference type="PROSITE" id="PS50263"/>
    </source>
</evidence>
<evidence type="ECO:0000313" key="2">
    <source>
        <dbReference type="EMBL" id="RLE50007.1"/>
    </source>
</evidence>
<organism evidence="2 3">
    <name type="scientific">Thermoproteota archaeon</name>
    <dbReference type="NCBI Taxonomy" id="2056631"/>
    <lineage>
        <taxon>Archaea</taxon>
        <taxon>Thermoproteota</taxon>
    </lineage>
</organism>
<gene>
    <name evidence="2" type="ORF">DRJ31_02755</name>
</gene>
<dbReference type="SUPFAM" id="SSF56317">
    <property type="entry name" value="Carbon-nitrogen hydrolase"/>
    <property type="match status" value="1"/>
</dbReference>
<dbReference type="PANTHER" id="PTHR23088:SF27">
    <property type="entry name" value="DEAMINATED GLUTATHIONE AMIDASE"/>
    <property type="match status" value="1"/>
</dbReference>
<sequence length="236" mass="26249">MRVCLLQVEDLGSVEGNVRHAEEMLLKAKDADFACLPEFFAIPRGYDKSIYDAWRESMAAIDMLRRASERIKGYVIGGSVIEREANKFYNTCFIFKRGELVAKYRKINLTDEEESKGLTPGKEILSLKTEYGYVTVLICADILDMDLAEKAAQGKTIVFLPISLTKPQHPKVRGHPLTEKLAKKCNTYVAKVSRIGVEGDVKFGVKSVIISPKGVVAEATSETEEEILCAEIAPQL</sequence>